<feature type="binding site" evidence="3">
    <location>
        <position position="154"/>
    </location>
    <ligand>
        <name>substrate</name>
    </ligand>
</feature>
<name>A0A4R5TPH1_9MICC</name>
<feature type="domain" description="HIT" evidence="5">
    <location>
        <begin position="57"/>
        <end position="165"/>
    </location>
</feature>
<evidence type="ECO:0000313" key="7">
    <source>
        <dbReference type="Proteomes" id="UP000295411"/>
    </source>
</evidence>
<dbReference type="Proteomes" id="UP000295411">
    <property type="component" value="Unassembled WGS sequence"/>
</dbReference>
<dbReference type="InterPro" id="IPR036265">
    <property type="entry name" value="HIT-like_sf"/>
</dbReference>
<feature type="short sequence motif" description="Histidine triad motif" evidence="4">
    <location>
        <begin position="150"/>
        <end position="154"/>
    </location>
</feature>
<dbReference type="RefSeq" id="WP_133404692.1">
    <property type="nucleotide sequence ID" value="NZ_SMTK01000005.1"/>
</dbReference>
<dbReference type="AlphaFoldDB" id="A0A4R5TPH1"/>
<dbReference type="PROSITE" id="PS51084">
    <property type="entry name" value="HIT_2"/>
    <property type="match status" value="1"/>
</dbReference>
<protein>
    <submittedName>
        <fullName evidence="6">HIT domain-containing protein</fullName>
    </submittedName>
</protein>
<dbReference type="PANTHER" id="PTHR42997:SF1">
    <property type="entry name" value="AP-4-A PHOSPHORYLASE"/>
    <property type="match status" value="1"/>
</dbReference>
<keyword evidence="7" id="KW-1185">Reference proteome</keyword>
<evidence type="ECO:0000313" key="6">
    <source>
        <dbReference type="EMBL" id="TDK24008.1"/>
    </source>
</evidence>
<dbReference type="EMBL" id="SMTK01000005">
    <property type="protein sequence ID" value="TDK24008.1"/>
    <property type="molecule type" value="Genomic_DNA"/>
</dbReference>
<evidence type="ECO:0000256" key="1">
    <source>
        <dbReference type="ARBA" id="ARBA00022741"/>
    </source>
</evidence>
<evidence type="ECO:0000256" key="3">
    <source>
        <dbReference type="PIRSR" id="PIRSR639383-2"/>
    </source>
</evidence>
<comment type="caution">
    <text evidence="6">The sequence shown here is derived from an EMBL/GenBank/DDBJ whole genome shotgun (WGS) entry which is preliminary data.</text>
</comment>
<dbReference type="Pfam" id="PF01230">
    <property type="entry name" value="HIT"/>
    <property type="match status" value="1"/>
</dbReference>
<dbReference type="InterPro" id="IPR011146">
    <property type="entry name" value="HIT-like"/>
</dbReference>
<organism evidence="6 7">
    <name type="scientific">Arthrobacter crusticola</name>
    <dbReference type="NCBI Taxonomy" id="2547960"/>
    <lineage>
        <taxon>Bacteria</taxon>
        <taxon>Bacillati</taxon>
        <taxon>Actinomycetota</taxon>
        <taxon>Actinomycetes</taxon>
        <taxon>Micrococcales</taxon>
        <taxon>Micrococcaceae</taxon>
        <taxon>Arthrobacter</taxon>
    </lineage>
</organism>
<dbReference type="GO" id="GO:0000166">
    <property type="term" value="F:nucleotide binding"/>
    <property type="evidence" value="ECO:0007669"/>
    <property type="project" value="UniProtKB-KW"/>
</dbReference>
<dbReference type="SUPFAM" id="SSF54197">
    <property type="entry name" value="HIT-like"/>
    <property type="match status" value="1"/>
</dbReference>
<dbReference type="PANTHER" id="PTHR42997">
    <property type="entry name" value="HIT FAMILY HYDROLASE"/>
    <property type="match status" value="1"/>
</dbReference>
<sequence length="209" mass="22504">MERTPDAGADYPGDAAATDDFQLAGVPDAFQRLWTPHRLAYIKGGQDQVTGENDCPFCVAPTRSDEESLIVHRGEHCYVVLNLYPYNPGHLLVVPYRHLPDYTDIDGAETAEFADLTQTAMRVLRTVSNPTGFNIGMNQGRTGGAGIAAHLHQHVVPRWGGDGNFLPIIAQTKAVTQTLDEVRRQVAAGWPTSGAAAGVRNANAAEGRA</sequence>
<evidence type="ECO:0000256" key="2">
    <source>
        <dbReference type="PIRSR" id="PIRSR639383-1"/>
    </source>
</evidence>
<dbReference type="CDD" id="cd01275">
    <property type="entry name" value="FHIT"/>
    <property type="match status" value="1"/>
</dbReference>
<feature type="binding site" evidence="3">
    <location>
        <position position="82"/>
    </location>
    <ligand>
        <name>substrate</name>
    </ligand>
</feature>
<keyword evidence="1" id="KW-0547">Nucleotide-binding</keyword>
<proteinExistence type="predicted"/>
<dbReference type="Gene3D" id="3.30.428.10">
    <property type="entry name" value="HIT-like"/>
    <property type="match status" value="1"/>
</dbReference>
<evidence type="ECO:0000256" key="4">
    <source>
        <dbReference type="PROSITE-ProRule" id="PRU00464"/>
    </source>
</evidence>
<dbReference type="InterPro" id="IPR052908">
    <property type="entry name" value="AP-4-A_phosphorylase"/>
</dbReference>
<dbReference type="InterPro" id="IPR039383">
    <property type="entry name" value="FHIT"/>
</dbReference>
<feature type="active site" description="Tele-AMP-histidine intermediate" evidence="2">
    <location>
        <position position="152"/>
    </location>
</feature>
<gene>
    <name evidence="6" type="ORF">E2F48_14565</name>
</gene>
<reference evidence="6 7" key="1">
    <citation type="submission" date="2019-03" db="EMBL/GenBank/DDBJ databases">
        <title>Arthrobacter sp. nov., an bacterium isolated from biocrust in Mu Us Desert.</title>
        <authorList>
            <person name="Lixiong L."/>
        </authorList>
    </citation>
    <scope>NUCLEOTIDE SEQUENCE [LARGE SCALE GENOMIC DNA]</scope>
    <source>
        <strain evidence="6 7">SLN-3</strain>
    </source>
</reference>
<accession>A0A4R5TPH1</accession>
<evidence type="ECO:0000259" key="5">
    <source>
        <dbReference type="PROSITE" id="PS51084"/>
    </source>
</evidence>
<dbReference type="OrthoDB" id="9784774at2"/>
<dbReference type="GO" id="GO:0003824">
    <property type="term" value="F:catalytic activity"/>
    <property type="evidence" value="ECO:0007669"/>
    <property type="project" value="InterPro"/>
</dbReference>